<dbReference type="Proteomes" id="UP001642360">
    <property type="component" value="Unassembled WGS sequence"/>
</dbReference>
<protein>
    <submittedName>
        <fullName evidence="1">Uncharacterized protein</fullName>
    </submittedName>
</protein>
<gene>
    <name evidence="1" type="ORF">ILEXP_LOCUS3680</name>
</gene>
<dbReference type="PANTHER" id="PTHR24121">
    <property type="entry name" value="NO MECHANORECEPTOR POTENTIAL C, ISOFORM D-RELATED"/>
    <property type="match status" value="1"/>
</dbReference>
<dbReference type="InterPro" id="IPR036770">
    <property type="entry name" value="Ankyrin_rpt-contain_sf"/>
</dbReference>
<dbReference type="Pfam" id="PF12796">
    <property type="entry name" value="Ank_2"/>
    <property type="match status" value="1"/>
</dbReference>
<organism evidence="1 2">
    <name type="scientific">Ilex paraguariensis</name>
    <name type="common">yerba mate</name>
    <dbReference type="NCBI Taxonomy" id="185542"/>
    <lineage>
        <taxon>Eukaryota</taxon>
        <taxon>Viridiplantae</taxon>
        <taxon>Streptophyta</taxon>
        <taxon>Embryophyta</taxon>
        <taxon>Tracheophyta</taxon>
        <taxon>Spermatophyta</taxon>
        <taxon>Magnoliopsida</taxon>
        <taxon>eudicotyledons</taxon>
        <taxon>Gunneridae</taxon>
        <taxon>Pentapetalae</taxon>
        <taxon>asterids</taxon>
        <taxon>campanulids</taxon>
        <taxon>Aquifoliales</taxon>
        <taxon>Aquifoliaceae</taxon>
        <taxon>Ilex</taxon>
    </lineage>
</organism>
<accession>A0ABC8QVC0</accession>
<dbReference type="EMBL" id="CAUOFW020000771">
    <property type="protein sequence ID" value="CAK9136679.1"/>
    <property type="molecule type" value="Genomic_DNA"/>
</dbReference>
<dbReference type="SMART" id="SM00248">
    <property type="entry name" value="ANK"/>
    <property type="match status" value="3"/>
</dbReference>
<evidence type="ECO:0000313" key="2">
    <source>
        <dbReference type="Proteomes" id="UP001642360"/>
    </source>
</evidence>
<sequence>MDPVLYIAVESGNIDVLMHNKDKIGVEVTPNQNTVLHIASQLGKTECVQKILSVHPLLLRRVNSSGKSAFHLAAKNGHYDVVLELASCATLLDASELESGVGAVKEMLRLTNEDEETALHEDVRYNRFDIVDFLTKEDPEYLYATNNDGETPLYVPEGGFHEFVEVILKTCKSPSYSGPGDRTTLHGVVIFKNEGIKELVDWNKSLVQKTDENGQKKSNYTLLIVGKL</sequence>
<reference evidence="1 2" key="1">
    <citation type="submission" date="2024-02" db="EMBL/GenBank/DDBJ databases">
        <authorList>
            <person name="Vignale AGUSTIN F."/>
            <person name="Sosa J E."/>
            <person name="Modenutti C."/>
        </authorList>
    </citation>
    <scope>NUCLEOTIDE SEQUENCE [LARGE SCALE GENOMIC DNA]</scope>
</reference>
<name>A0ABC8QVC0_9AQUA</name>
<dbReference type="AlphaFoldDB" id="A0ABC8QVC0"/>
<dbReference type="PANTHER" id="PTHR24121:SF22">
    <property type="entry name" value="PROTEIN ACCELERATED CELL DEATH 6-LIKE"/>
    <property type="match status" value="1"/>
</dbReference>
<dbReference type="SUPFAM" id="SSF48403">
    <property type="entry name" value="Ankyrin repeat"/>
    <property type="match status" value="1"/>
</dbReference>
<proteinExistence type="predicted"/>
<dbReference type="Gene3D" id="1.25.40.20">
    <property type="entry name" value="Ankyrin repeat-containing domain"/>
    <property type="match status" value="2"/>
</dbReference>
<dbReference type="InterPro" id="IPR002110">
    <property type="entry name" value="Ankyrin_rpt"/>
</dbReference>
<evidence type="ECO:0000313" key="1">
    <source>
        <dbReference type="EMBL" id="CAK9136679.1"/>
    </source>
</evidence>
<keyword evidence="2" id="KW-1185">Reference proteome</keyword>
<comment type="caution">
    <text evidence="1">The sequence shown here is derived from an EMBL/GenBank/DDBJ whole genome shotgun (WGS) entry which is preliminary data.</text>
</comment>